<accession>A0ABD3D0Q0</accession>
<organism evidence="2 3">
    <name type="scientific">Castilleja foliolosa</name>
    <dbReference type="NCBI Taxonomy" id="1961234"/>
    <lineage>
        <taxon>Eukaryota</taxon>
        <taxon>Viridiplantae</taxon>
        <taxon>Streptophyta</taxon>
        <taxon>Embryophyta</taxon>
        <taxon>Tracheophyta</taxon>
        <taxon>Spermatophyta</taxon>
        <taxon>Magnoliopsida</taxon>
        <taxon>eudicotyledons</taxon>
        <taxon>Gunneridae</taxon>
        <taxon>Pentapetalae</taxon>
        <taxon>asterids</taxon>
        <taxon>lamiids</taxon>
        <taxon>Lamiales</taxon>
        <taxon>Orobanchaceae</taxon>
        <taxon>Pedicularideae</taxon>
        <taxon>Castillejinae</taxon>
        <taxon>Castilleja</taxon>
    </lineage>
</organism>
<feature type="region of interest" description="Disordered" evidence="1">
    <location>
        <begin position="1"/>
        <end position="56"/>
    </location>
</feature>
<evidence type="ECO:0000313" key="3">
    <source>
        <dbReference type="Proteomes" id="UP001632038"/>
    </source>
</evidence>
<sequence>MASHCFSEGFEDREREIHREGEREKRVTETYGRSWPGGVFAGASRWGQRGSTGWRD</sequence>
<name>A0ABD3D0Q0_9LAMI</name>
<dbReference type="EMBL" id="JAVIJP010000027">
    <property type="protein sequence ID" value="KAL3635116.1"/>
    <property type="molecule type" value="Genomic_DNA"/>
</dbReference>
<evidence type="ECO:0000256" key="1">
    <source>
        <dbReference type="SAM" id="MobiDB-lite"/>
    </source>
</evidence>
<reference evidence="3" key="1">
    <citation type="journal article" date="2024" name="IScience">
        <title>Strigolactones Initiate the Formation of Haustorium-like Structures in Castilleja.</title>
        <authorList>
            <person name="Buerger M."/>
            <person name="Peterson D."/>
            <person name="Chory J."/>
        </authorList>
    </citation>
    <scope>NUCLEOTIDE SEQUENCE [LARGE SCALE GENOMIC DNA]</scope>
</reference>
<evidence type="ECO:0000313" key="2">
    <source>
        <dbReference type="EMBL" id="KAL3635116.1"/>
    </source>
</evidence>
<protein>
    <submittedName>
        <fullName evidence="2">Uncharacterized protein</fullName>
    </submittedName>
</protein>
<dbReference type="AlphaFoldDB" id="A0ABD3D0Q0"/>
<feature type="compositionally biased region" description="Basic and acidic residues" evidence="1">
    <location>
        <begin position="10"/>
        <end position="28"/>
    </location>
</feature>
<comment type="caution">
    <text evidence="2">The sequence shown here is derived from an EMBL/GenBank/DDBJ whole genome shotgun (WGS) entry which is preliminary data.</text>
</comment>
<dbReference type="Proteomes" id="UP001632038">
    <property type="component" value="Unassembled WGS sequence"/>
</dbReference>
<keyword evidence="3" id="KW-1185">Reference proteome</keyword>
<proteinExistence type="predicted"/>
<gene>
    <name evidence="2" type="ORF">CASFOL_019663</name>
</gene>